<evidence type="ECO:0000313" key="10">
    <source>
        <dbReference type="Proteomes" id="UP001595872"/>
    </source>
</evidence>
<feature type="domain" description="Major facilitator superfamily (MFS) profile" evidence="8">
    <location>
        <begin position="27"/>
        <end position="467"/>
    </location>
</feature>
<keyword evidence="3" id="KW-1003">Cell membrane</keyword>
<feature type="transmembrane region" description="Helical" evidence="7">
    <location>
        <begin position="124"/>
        <end position="143"/>
    </location>
</feature>
<comment type="subcellular location">
    <subcellularLocation>
        <location evidence="1">Cell membrane</location>
        <topology evidence="1">Multi-pass membrane protein</topology>
    </subcellularLocation>
</comment>
<dbReference type="RefSeq" id="WP_378265068.1">
    <property type="nucleotide sequence ID" value="NZ_JBHSIT010000020.1"/>
</dbReference>
<dbReference type="InterPro" id="IPR020846">
    <property type="entry name" value="MFS_dom"/>
</dbReference>
<dbReference type="InterPro" id="IPR011701">
    <property type="entry name" value="MFS"/>
</dbReference>
<feature type="transmembrane region" description="Helical" evidence="7">
    <location>
        <begin position="62"/>
        <end position="81"/>
    </location>
</feature>
<feature type="transmembrane region" description="Helical" evidence="7">
    <location>
        <begin position="347"/>
        <end position="366"/>
    </location>
</feature>
<proteinExistence type="predicted"/>
<feature type="transmembrane region" description="Helical" evidence="7">
    <location>
        <begin position="181"/>
        <end position="201"/>
    </location>
</feature>
<comment type="caution">
    <text evidence="9">The sequence shown here is derived from an EMBL/GenBank/DDBJ whole genome shotgun (WGS) entry which is preliminary data.</text>
</comment>
<evidence type="ECO:0000256" key="2">
    <source>
        <dbReference type="ARBA" id="ARBA00022448"/>
    </source>
</evidence>
<dbReference type="PROSITE" id="PS50850">
    <property type="entry name" value="MFS"/>
    <property type="match status" value="1"/>
</dbReference>
<feature type="transmembrane region" description="Helical" evidence="7">
    <location>
        <begin position="372"/>
        <end position="395"/>
    </location>
</feature>
<dbReference type="Gene3D" id="1.20.1250.20">
    <property type="entry name" value="MFS general substrate transporter like domains"/>
    <property type="match status" value="1"/>
</dbReference>
<dbReference type="SUPFAM" id="SSF103473">
    <property type="entry name" value="MFS general substrate transporter"/>
    <property type="match status" value="1"/>
</dbReference>
<feature type="transmembrane region" description="Helical" evidence="7">
    <location>
        <begin position="213"/>
        <end position="234"/>
    </location>
</feature>
<evidence type="ECO:0000256" key="3">
    <source>
        <dbReference type="ARBA" id="ARBA00022475"/>
    </source>
</evidence>
<evidence type="ECO:0000256" key="4">
    <source>
        <dbReference type="ARBA" id="ARBA00022692"/>
    </source>
</evidence>
<feature type="transmembrane region" description="Helical" evidence="7">
    <location>
        <begin position="284"/>
        <end position="307"/>
    </location>
</feature>
<feature type="transmembrane region" description="Helical" evidence="7">
    <location>
        <begin position="93"/>
        <end position="118"/>
    </location>
</feature>
<organism evidence="9 10">
    <name type="scientific">Actinomadura gamaensis</name>
    <dbReference type="NCBI Taxonomy" id="1763541"/>
    <lineage>
        <taxon>Bacteria</taxon>
        <taxon>Bacillati</taxon>
        <taxon>Actinomycetota</taxon>
        <taxon>Actinomycetes</taxon>
        <taxon>Streptosporangiales</taxon>
        <taxon>Thermomonosporaceae</taxon>
        <taxon>Actinomadura</taxon>
    </lineage>
</organism>
<gene>
    <name evidence="9" type="ORF">ACFPCY_41400</name>
</gene>
<name>A0ABV9UDU8_9ACTN</name>
<keyword evidence="10" id="KW-1185">Reference proteome</keyword>
<feature type="transmembrane region" description="Helical" evidence="7">
    <location>
        <begin position="313"/>
        <end position="335"/>
    </location>
</feature>
<dbReference type="Proteomes" id="UP001595872">
    <property type="component" value="Unassembled WGS sequence"/>
</dbReference>
<keyword evidence="5 7" id="KW-1133">Transmembrane helix</keyword>
<dbReference type="InterPro" id="IPR036259">
    <property type="entry name" value="MFS_trans_sf"/>
</dbReference>
<dbReference type="PANTHER" id="PTHR42718">
    <property type="entry name" value="MAJOR FACILITATOR SUPERFAMILY MULTIDRUG TRANSPORTER MFSC"/>
    <property type="match status" value="1"/>
</dbReference>
<dbReference type="EMBL" id="JBHSIT010000020">
    <property type="protein sequence ID" value="MFC4913800.1"/>
    <property type="molecule type" value="Genomic_DNA"/>
</dbReference>
<feature type="transmembrane region" description="Helical" evidence="7">
    <location>
        <begin position="155"/>
        <end position="175"/>
    </location>
</feature>
<reference evidence="10" key="1">
    <citation type="journal article" date="2019" name="Int. J. Syst. Evol. Microbiol.">
        <title>The Global Catalogue of Microorganisms (GCM) 10K type strain sequencing project: providing services to taxonomists for standard genome sequencing and annotation.</title>
        <authorList>
            <consortium name="The Broad Institute Genomics Platform"/>
            <consortium name="The Broad Institute Genome Sequencing Center for Infectious Disease"/>
            <person name="Wu L."/>
            <person name="Ma J."/>
        </authorList>
    </citation>
    <scope>NUCLEOTIDE SEQUENCE [LARGE SCALE GENOMIC DNA]</scope>
    <source>
        <strain evidence="10">KLKA75</strain>
    </source>
</reference>
<protein>
    <submittedName>
        <fullName evidence="9">MFS transporter</fullName>
    </submittedName>
</protein>
<dbReference type="CDD" id="cd17321">
    <property type="entry name" value="MFS_MMR_MDR_like"/>
    <property type="match status" value="1"/>
</dbReference>
<feature type="transmembrane region" description="Helical" evidence="7">
    <location>
        <begin position="444"/>
        <end position="463"/>
    </location>
</feature>
<dbReference type="Pfam" id="PF07690">
    <property type="entry name" value="MFS_1"/>
    <property type="match status" value="1"/>
</dbReference>
<keyword evidence="6 7" id="KW-0472">Membrane</keyword>
<evidence type="ECO:0000256" key="7">
    <source>
        <dbReference type="SAM" id="Phobius"/>
    </source>
</evidence>
<accession>A0ABV9UDU8</accession>
<feature type="transmembrane region" description="Helical" evidence="7">
    <location>
        <begin position="240"/>
        <end position="263"/>
    </location>
</feature>
<dbReference type="PANTHER" id="PTHR42718:SF46">
    <property type="entry name" value="BLR6921 PROTEIN"/>
    <property type="match status" value="1"/>
</dbReference>
<dbReference type="Gene3D" id="1.20.1720.10">
    <property type="entry name" value="Multidrug resistance protein D"/>
    <property type="match status" value="1"/>
</dbReference>
<evidence type="ECO:0000259" key="8">
    <source>
        <dbReference type="PROSITE" id="PS50850"/>
    </source>
</evidence>
<keyword evidence="4 7" id="KW-0812">Transmembrane</keyword>
<evidence type="ECO:0000256" key="1">
    <source>
        <dbReference type="ARBA" id="ARBA00004651"/>
    </source>
</evidence>
<feature type="transmembrane region" description="Helical" evidence="7">
    <location>
        <begin position="27"/>
        <end position="50"/>
    </location>
</feature>
<sequence length="468" mass="46748">MSRESVEQADPAVGAPAAEPHPARWRILGFLGVAQLMLILDVTVVAIALPHIETGLGLGREAVTWTVSAYTLTFGGLMLLGGRVTDLLGARRVVLAGLALFTAASLVTGLAGSAGLLIGGRVAQGLGAALLSPSALSLVVGLFEGEERNRALGVWSALGGGGAALGVLLGGLLTAGPGWPWVFFVNVPIGLAIVVALAVLLPRRPVPAAARPGLDLPGAALVTASTAVLIYALIAAGEHGWTSVSTAGLVLAALAGYALFALWQRRASAPLMDVRLLVRRPVATGVFLIWMATALMIAVFFLGTFYFQHARGYGALRTGLLFLPVALATMAGANLTGRLIGRWGARVPAVAGLLLAAAGMAVPALSARPVSVVAGVAVAAAGTGALFVVASATALGRVAPHEAGIASGIVSTFHEFGASFGAAVVSSVAAASLAGTTLDGFTRGFAVAAAASAVGALAAALLAPRRDG</sequence>
<evidence type="ECO:0000313" key="9">
    <source>
        <dbReference type="EMBL" id="MFC4913800.1"/>
    </source>
</evidence>
<keyword evidence="2" id="KW-0813">Transport</keyword>
<evidence type="ECO:0000256" key="6">
    <source>
        <dbReference type="ARBA" id="ARBA00023136"/>
    </source>
</evidence>
<evidence type="ECO:0000256" key="5">
    <source>
        <dbReference type="ARBA" id="ARBA00022989"/>
    </source>
</evidence>